<dbReference type="InterPro" id="IPR039319">
    <property type="entry name" value="ELF3-like"/>
</dbReference>
<reference evidence="2" key="1">
    <citation type="journal article" date="2023" name="Science">
        <title>Elucidation of the pathway for biosynthesis of saponin adjuvants from the soapbark tree.</title>
        <authorList>
            <person name="Reed J."/>
            <person name="Orme A."/>
            <person name="El-Demerdash A."/>
            <person name="Owen C."/>
            <person name="Martin L.B.B."/>
            <person name="Misra R.C."/>
            <person name="Kikuchi S."/>
            <person name="Rejzek M."/>
            <person name="Martin A.C."/>
            <person name="Harkess A."/>
            <person name="Leebens-Mack J."/>
            <person name="Louveau T."/>
            <person name="Stephenson M.J."/>
            <person name="Osbourn A."/>
        </authorList>
    </citation>
    <scope>NUCLEOTIDE SEQUENCE</scope>
    <source>
        <strain evidence="2">S10</strain>
    </source>
</reference>
<dbReference type="AlphaFoldDB" id="A0AAD7LU58"/>
<dbReference type="GO" id="GO:2000028">
    <property type="term" value="P:regulation of photoperiodism, flowering"/>
    <property type="evidence" value="ECO:0007669"/>
    <property type="project" value="InterPro"/>
</dbReference>
<dbReference type="EMBL" id="JARAOO010000007">
    <property type="protein sequence ID" value="KAJ7963130.1"/>
    <property type="molecule type" value="Genomic_DNA"/>
</dbReference>
<feature type="region of interest" description="Disordered" evidence="1">
    <location>
        <begin position="410"/>
        <end position="430"/>
    </location>
</feature>
<dbReference type="EMBL" id="JARAOO010000007">
    <property type="protein sequence ID" value="KAJ7963131.1"/>
    <property type="molecule type" value="Genomic_DNA"/>
</dbReference>
<accession>A0AAD7LU58</accession>
<name>A0AAD7LU58_QUISA</name>
<dbReference type="Proteomes" id="UP001163823">
    <property type="component" value="Chromosome 7"/>
</dbReference>
<dbReference type="PANTHER" id="PTHR34281:SF7">
    <property type="entry name" value="PROTEIN EARLY FLOWERING 3"/>
    <property type="match status" value="1"/>
</dbReference>
<protein>
    <submittedName>
        <fullName evidence="2">Protein EARLY FLOWERING 3-like protein</fullName>
    </submittedName>
</protein>
<dbReference type="KEGG" id="qsa:O6P43_018265"/>
<sequence length="479" mass="51918">MFTQFCNSDAPSHLSEKLHVNPSRGVKSNVAMPPNFSNVRSFSLKKDVVVDDDYEVHGRNSYGKMMSATKSIELKSRQFGKNQEDNLKVSQSGHFPEEGSANPLANYRKMGSCSSTSLMVVNSSEPLKRAHLSSIQEVKCVSVNSLNRLGSGKLQLHQAHVALGNKMTLRDDNLGELTADGIHRLIGKKHFCEARSAIINQQRIFVVQVFELHRLIKVQRSIAASPHLLLDDNLLPGKPSLKVSELNKLPCGYAAEPPCLVVKPKDKSEKPTNAECPENNVVGKLPLPFLNKEMSQRGLCAPMPGFMAPVYGGCGPMSLNPGGRDFLTAAYGFPAHQGIGILPATPLGRHFPPCGLPVLHPSVSASAFEGISPFTEACSNGHDNRLSIRDINSTIPQQSSCNNSIQVSQAASAKENELPGSTVSSSSDKKREDILPLFPVEPAVHAPDQKALAVEHQTRVIKVLPHNPRSATKSACKNI</sequence>
<dbReference type="PANTHER" id="PTHR34281">
    <property type="entry name" value="PROTEIN EARLY FLOWERING 3"/>
    <property type="match status" value="1"/>
</dbReference>
<organism evidence="2 3">
    <name type="scientific">Quillaja saponaria</name>
    <name type="common">Soap bark tree</name>
    <dbReference type="NCBI Taxonomy" id="32244"/>
    <lineage>
        <taxon>Eukaryota</taxon>
        <taxon>Viridiplantae</taxon>
        <taxon>Streptophyta</taxon>
        <taxon>Embryophyta</taxon>
        <taxon>Tracheophyta</taxon>
        <taxon>Spermatophyta</taxon>
        <taxon>Magnoliopsida</taxon>
        <taxon>eudicotyledons</taxon>
        <taxon>Gunneridae</taxon>
        <taxon>Pentapetalae</taxon>
        <taxon>rosids</taxon>
        <taxon>fabids</taxon>
        <taxon>Fabales</taxon>
        <taxon>Quillajaceae</taxon>
        <taxon>Quillaja</taxon>
    </lineage>
</organism>
<comment type="caution">
    <text evidence="2">The sequence shown here is derived from an EMBL/GenBank/DDBJ whole genome shotgun (WGS) entry which is preliminary data.</text>
</comment>
<evidence type="ECO:0000256" key="1">
    <source>
        <dbReference type="SAM" id="MobiDB-lite"/>
    </source>
</evidence>
<evidence type="ECO:0000313" key="2">
    <source>
        <dbReference type="EMBL" id="KAJ7963130.1"/>
    </source>
</evidence>
<gene>
    <name evidence="2" type="ORF">O6P43_018265</name>
</gene>
<evidence type="ECO:0000313" key="3">
    <source>
        <dbReference type="Proteomes" id="UP001163823"/>
    </source>
</evidence>
<proteinExistence type="predicted"/>
<keyword evidence="3" id="KW-1185">Reference proteome</keyword>